<dbReference type="GO" id="GO:0006508">
    <property type="term" value="P:proteolysis"/>
    <property type="evidence" value="ECO:0007669"/>
    <property type="project" value="UniProtKB-KW"/>
</dbReference>
<dbReference type="Proteomes" id="UP000694845">
    <property type="component" value="Unplaced"/>
</dbReference>
<keyword evidence="7" id="KW-1185">Reference proteome</keyword>
<dbReference type="CDD" id="cd02248">
    <property type="entry name" value="Peptidase_C1A"/>
    <property type="match status" value="1"/>
</dbReference>
<evidence type="ECO:0000313" key="8">
    <source>
        <dbReference type="RefSeq" id="XP_022082020.1"/>
    </source>
</evidence>
<keyword evidence="5" id="KW-1015">Disulfide bond</keyword>
<dbReference type="InterPro" id="IPR039417">
    <property type="entry name" value="Peptidase_C1A_papain-like"/>
</dbReference>
<dbReference type="InterPro" id="IPR025661">
    <property type="entry name" value="Pept_asp_AS"/>
</dbReference>
<dbReference type="InterPro" id="IPR038765">
    <property type="entry name" value="Papain-like_cys_pep_sf"/>
</dbReference>
<evidence type="ECO:0000313" key="7">
    <source>
        <dbReference type="Proteomes" id="UP000694845"/>
    </source>
</evidence>
<keyword evidence="4" id="KW-0788">Thiol protease</keyword>
<dbReference type="InterPro" id="IPR013128">
    <property type="entry name" value="Peptidase_C1A"/>
</dbReference>
<evidence type="ECO:0000259" key="6">
    <source>
        <dbReference type="SMART" id="SM00645"/>
    </source>
</evidence>
<dbReference type="InterPro" id="IPR000169">
    <property type="entry name" value="Pept_cys_AS"/>
</dbReference>
<dbReference type="Gene3D" id="3.90.70.10">
    <property type="entry name" value="Cysteine proteinases"/>
    <property type="match status" value="1"/>
</dbReference>
<dbReference type="FunFam" id="3.90.70.10:FF:000006">
    <property type="entry name" value="Cathepsin S"/>
    <property type="match status" value="1"/>
</dbReference>
<reference evidence="8" key="1">
    <citation type="submission" date="2025-08" db="UniProtKB">
        <authorList>
            <consortium name="RefSeq"/>
        </authorList>
    </citation>
    <scope>IDENTIFICATION</scope>
</reference>
<evidence type="ECO:0000256" key="1">
    <source>
        <dbReference type="ARBA" id="ARBA00008455"/>
    </source>
</evidence>
<dbReference type="OMA" id="CLHTFNA"/>
<keyword evidence="2" id="KW-0645">Protease</keyword>
<feature type="domain" description="Peptidase C1A papain C-terminal" evidence="6">
    <location>
        <begin position="34"/>
        <end position="251"/>
    </location>
</feature>
<dbReference type="PRINTS" id="PR00705">
    <property type="entry name" value="PAPAIN"/>
</dbReference>
<dbReference type="PROSITE" id="PS00640">
    <property type="entry name" value="THIOL_PROTEASE_ASN"/>
    <property type="match status" value="1"/>
</dbReference>
<dbReference type="Pfam" id="PF00112">
    <property type="entry name" value="Peptidase_C1"/>
    <property type="match status" value="1"/>
</dbReference>
<dbReference type="SUPFAM" id="SSF54001">
    <property type="entry name" value="Cysteine proteinases"/>
    <property type="match status" value="1"/>
</dbReference>
<comment type="similarity">
    <text evidence="1">Belongs to the peptidase C1 family.</text>
</comment>
<evidence type="ECO:0000256" key="5">
    <source>
        <dbReference type="ARBA" id="ARBA00023157"/>
    </source>
</evidence>
<sequence>MDQTNVEFRKQMNGYLMRKMPLKPANATTDTSDLPTTVDWRTKGYVTPVKNQGQCGSCWAFSATGSLEGQTFKKTGKLPSLSEQNLVDCARKSSYGCHGCEGGTLQGAFQYVIDNMGIDSEASYPYEAKDDTCRFSRASVAATDRMYTNLPSMNEQALQRAVATVGPISVAIDASHMSFQLYHSGVYDEPKCSQTSLDHGVLTVGYGVEEGKDYWLVKNSWGANWGMKGYIMMSRCKNNQCGIATDAVYPTV</sequence>
<dbReference type="PROSITE" id="PS00139">
    <property type="entry name" value="THIOL_PROTEASE_CYS"/>
    <property type="match status" value="1"/>
</dbReference>
<dbReference type="PROSITE" id="PS00639">
    <property type="entry name" value="THIOL_PROTEASE_HIS"/>
    <property type="match status" value="1"/>
</dbReference>
<evidence type="ECO:0000256" key="3">
    <source>
        <dbReference type="ARBA" id="ARBA00022801"/>
    </source>
</evidence>
<protein>
    <submittedName>
        <fullName evidence="8">Cathepsin L1-like</fullName>
    </submittedName>
</protein>
<dbReference type="OrthoDB" id="10253408at2759"/>
<proteinExistence type="inferred from homology"/>
<dbReference type="KEGG" id="aplc:110974578"/>
<dbReference type="InterPro" id="IPR025660">
    <property type="entry name" value="Pept_his_AS"/>
</dbReference>
<name>A0A8B7XPU8_ACAPL</name>
<dbReference type="GeneID" id="110974578"/>
<gene>
    <name evidence="8" type="primary">LOC110974578</name>
</gene>
<dbReference type="PANTHER" id="PTHR12411">
    <property type="entry name" value="CYSTEINE PROTEASE FAMILY C1-RELATED"/>
    <property type="match status" value="1"/>
</dbReference>
<keyword evidence="3" id="KW-0378">Hydrolase</keyword>
<dbReference type="RefSeq" id="XP_022082020.1">
    <property type="nucleotide sequence ID" value="XM_022226328.1"/>
</dbReference>
<evidence type="ECO:0000256" key="4">
    <source>
        <dbReference type="ARBA" id="ARBA00022807"/>
    </source>
</evidence>
<dbReference type="AlphaFoldDB" id="A0A8B7XPU8"/>
<organism evidence="7 8">
    <name type="scientific">Acanthaster planci</name>
    <name type="common">Crown-of-thorns starfish</name>
    <dbReference type="NCBI Taxonomy" id="133434"/>
    <lineage>
        <taxon>Eukaryota</taxon>
        <taxon>Metazoa</taxon>
        <taxon>Echinodermata</taxon>
        <taxon>Eleutherozoa</taxon>
        <taxon>Asterozoa</taxon>
        <taxon>Asteroidea</taxon>
        <taxon>Valvatacea</taxon>
        <taxon>Valvatida</taxon>
        <taxon>Acanthasteridae</taxon>
        <taxon>Acanthaster</taxon>
    </lineage>
</organism>
<accession>A0A8B7XPU8</accession>
<dbReference type="InterPro" id="IPR000668">
    <property type="entry name" value="Peptidase_C1A_C"/>
</dbReference>
<dbReference type="GO" id="GO:0008234">
    <property type="term" value="F:cysteine-type peptidase activity"/>
    <property type="evidence" value="ECO:0007669"/>
    <property type="project" value="UniProtKB-KW"/>
</dbReference>
<dbReference type="SMART" id="SM00645">
    <property type="entry name" value="Pept_C1"/>
    <property type="match status" value="1"/>
</dbReference>
<evidence type="ECO:0000256" key="2">
    <source>
        <dbReference type="ARBA" id="ARBA00022670"/>
    </source>
</evidence>